<sequence length="169" mass="17711">MATFSLSLPQALLDEQEALLARIARCREKLNLAMQRARVALSLEDTAEAFFTEQVPWGQRGGAPLRSAIVRPSTTRLTAASRTTGGLPPLPMATPPVTQPTPQPAAVAAVATATAVAVAEEVSAAEFFTAIPWNPGGSAVKRSPWSSSGTSDFLRAATESAIRASNPKN</sequence>
<accession>A0ABX8BAJ9</accession>
<dbReference type="EMBL" id="CP072648">
    <property type="protein sequence ID" value="QUW03694.1"/>
    <property type="molecule type" value="Genomic_DNA"/>
</dbReference>
<evidence type="ECO:0000313" key="2">
    <source>
        <dbReference type="Proteomes" id="UP000676506"/>
    </source>
</evidence>
<dbReference type="RefSeq" id="WP_211429584.1">
    <property type="nucleotide sequence ID" value="NZ_CP072648.1"/>
</dbReference>
<reference evidence="1 2" key="1">
    <citation type="submission" date="2021-03" db="EMBL/GenBank/DDBJ databases">
        <title>Genomic and phenotypic characterization of Chloracidobacterium isolates provides evidence for multiple species.</title>
        <authorList>
            <person name="Saini M.K."/>
            <person name="Costas A.M.G."/>
            <person name="Tank M."/>
            <person name="Bryant D.A."/>
        </authorList>
    </citation>
    <scope>NUCLEOTIDE SEQUENCE [LARGE SCALE GENOMIC DNA]</scope>
    <source>
        <strain evidence="1 2">BV2-C</strain>
    </source>
</reference>
<name>A0ABX8BAJ9_9BACT</name>
<proteinExistence type="predicted"/>
<dbReference type="Proteomes" id="UP000676506">
    <property type="component" value="Chromosome 1"/>
</dbReference>
<evidence type="ECO:0000313" key="1">
    <source>
        <dbReference type="EMBL" id="QUW03694.1"/>
    </source>
</evidence>
<organism evidence="1 2">
    <name type="scientific">Chloracidobacterium validum</name>
    <dbReference type="NCBI Taxonomy" id="2821543"/>
    <lineage>
        <taxon>Bacteria</taxon>
        <taxon>Pseudomonadati</taxon>
        <taxon>Acidobacteriota</taxon>
        <taxon>Terriglobia</taxon>
        <taxon>Terriglobales</taxon>
        <taxon>Acidobacteriaceae</taxon>
        <taxon>Chloracidobacterium</taxon>
    </lineage>
</organism>
<gene>
    <name evidence="1" type="ORF">J8C06_04475</name>
</gene>
<protein>
    <submittedName>
        <fullName evidence="1">Uncharacterized protein</fullName>
    </submittedName>
</protein>
<keyword evidence="2" id="KW-1185">Reference proteome</keyword>